<evidence type="ECO:0000313" key="2">
    <source>
        <dbReference type="EMBL" id="API51573.1"/>
    </source>
</evidence>
<keyword evidence="1" id="KW-0812">Transmembrane</keyword>
<feature type="transmembrane region" description="Helical" evidence="1">
    <location>
        <begin position="152"/>
        <end position="182"/>
    </location>
</feature>
<organism evidence="2 3">
    <name type="scientific">Rhizobium leguminosarum</name>
    <dbReference type="NCBI Taxonomy" id="384"/>
    <lineage>
        <taxon>Bacteria</taxon>
        <taxon>Pseudomonadati</taxon>
        <taxon>Pseudomonadota</taxon>
        <taxon>Alphaproteobacteria</taxon>
        <taxon>Hyphomicrobiales</taxon>
        <taxon>Rhizobiaceae</taxon>
        <taxon>Rhizobium/Agrobacterium group</taxon>
        <taxon>Rhizobium</taxon>
    </lineage>
</organism>
<feature type="transmembrane region" description="Helical" evidence="1">
    <location>
        <begin position="12"/>
        <end position="31"/>
    </location>
</feature>
<reference evidence="2 3" key="1">
    <citation type="submission" date="2016-11" db="EMBL/GenBank/DDBJ databases">
        <title>Rhizobium leguminosarum bv. viciae strain Vaf12 isolated from Vavilovia formosa root nodules from Russia, Dagestan.</title>
        <authorList>
            <person name="Kimeklis A."/>
        </authorList>
    </citation>
    <scope>NUCLEOTIDE SEQUENCE [LARGE SCALE GENOMIC DNA]</scope>
    <source>
        <strain evidence="2 3">Vaf-108</strain>
    </source>
</reference>
<dbReference type="AlphaFoldDB" id="A0A1L3Z7B8"/>
<feature type="transmembrane region" description="Helical" evidence="1">
    <location>
        <begin position="43"/>
        <end position="68"/>
    </location>
</feature>
<evidence type="ECO:0000256" key="1">
    <source>
        <dbReference type="SAM" id="Phobius"/>
    </source>
</evidence>
<proteinExistence type="predicted"/>
<keyword evidence="1" id="KW-0472">Membrane</keyword>
<dbReference type="EMBL" id="CP018228">
    <property type="protein sequence ID" value="API51573.1"/>
    <property type="molecule type" value="Genomic_DNA"/>
</dbReference>
<dbReference type="RefSeq" id="WP_072638326.1">
    <property type="nucleotide sequence ID" value="NZ_CP018228.1"/>
</dbReference>
<accession>A0A1L3Z7B8</accession>
<gene>
    <name evidence="2" type="ORF">BMW22_08025</name>
</gene>
<dbReference type="Proteomes" id="UP000183050">
    <property type="component" value="Chromosome"/>
</dbReference>
<protein>
    <submittedName>
        <fullName evidence="2">Uncharacterized protein</fullName>
    </submittedName>
</protein>
<evidence type="ECO:0000313" key="3">
    <source>
        <dbReference type="Proteomes" id="UP000183050"/>
    </source>
</evidence>
<sequence>MTTMAAIRKAWQPILGIAAWAVAGIGAFLTFPIDLSASSGNGAYIIGGTQAFVAIAFGLLSIAVVGFGVIKPQTWLLYGVGLLAALVISFFGYLYLYASWTCDYASGVRLVMGSQYSQALTNYLTQKNQALSCETVRDFAGDTYRMFGSSQLIMRFVIISAAYMVTWLFLAASIVCVGAGLVSTRNPSLKRKAT</sequence>
<keyword evidence="1" id="KW-1133">Transmembrane helix</keyword>
<feature type="transmembrane region" description="Helical" evidence="1">
    <location>
        <begin position="75"/>
        <end position="96"/>
    </location>
</feature>
<name>A0A1L3Z7B8_RHILE</name>